<evidence type="ECO:0000313" key="2">
    <source>
        <dbReference type="Proteomes" id="UP001153678"/>
    </source>
</evidence>
<protein>
    <submittedName>
        <fullName evidence="1">15979_t:CDS:1</fullName>
    </submittedName>
</protein>
<keyword evidence="2" id="KW-1185">Reference proteome</keyword>
<reference evidence="1" key="1">
    <citation type="submission" date="2022-08" db="EMBL/GenBank/DDBJ databases">
        <authorList>
            <person name="Kallberg Y."/>
            <person name="Tangrot J."/>
            <person name="Rosling A."/>
        </authorList>
    </citation>
    <scope>NUCLEOTIDE SEQUENCE</scope>
    <source>
        <strain evidence="1">Wild A</strain>
    </source>
</reference>
<sequence>ILSNVQKDLKIKILANIFARLENKTTIVIDHHYDIFQYVNDIYQFTGEKLIKLKKEELLEKK</sequence>
<dbReference type="EMBL" id="CAMKVN010003167">
    <property type="protein sequence ID" value="CAI2183927.1"/>
    <property type="molecule type" value="Genomic_DNA"/>
</dbReference>
<evidence type="ECO:0000313" key="1">
    <source>
        <dbReference type="EMBL" id="CAI2183927.1"/>
    </source>
</evidence>
<feature type="non-terminal residue" evidence="1">
    <location>
        <position position="1"/>
    </location>
</feature>
<proteinExistence type="predicted"/>
<gene>
    <name evidence="1" type="ORF">FWILDA_LOCUS11324</name>
</gene>
<dbReference type="Proteomes" id="UP001153678">
    <property type="component" value="Unassembled WGS sequence"/>
</dbReference>
<dbReference type="AlphaFoldDB" id="A0A9W4SWG9"/>
<name>A0A9W4SWG9_9GLOM</name>
<accession>A0A9W4SWG9</accession>
<comment type="caution">
    <text evidence="1">The sequence shown here is derived from an EMBL/GenBank/DDBJ whole genome shotgun (WGS) entry which is preliminary data.</text>
</comment>
<organism evidence="1 2">
    <name type="scientific">Funneliformis geosporum</name>
    <dbReference type="NCBI Taxonomy" id="1117311"/>
    <lineage>
        <taxon>Eukaryota</taxon>
        <taxon>Fungi</taxon>
        <taxon>Fungi incertae sedis</taxon>
        <taxon>Mucoromycota</taxon>
        <taxon>Glomeromycotina</taxon>
        <taxon>Glomeromycetes</taxon>
        <taxon>Glomerales</taxon>
        <taxon>Glomeraceae</taxon>
        <taxon>Funneliformis</taxon>
    </lineage>
</organism>